<dbReference type="EMBL" id="BLAL01000281">
    <property type="protein sequence ID" value="GES99405.1"/>
    <property type="molecule type" value="Genomic_DNA"/>
</dbReference>
<sequence length="173" mass="21152">MNFNPRILFRCSQITQETKESKLRKQYDNKLIENHIYVNYKLHYDLLNYIVYLNYFIQILKIKQKKNDSFILKSIKNLISLTEEAKNIYFHLKNFKMTIKEIHNYYGIYIKADREFEIVIEDLKEIWKTYNNDKKRCEENDKIRDTCYHLNLELTKLRTTIQVSINKINLPGR</sequence>
<reference evidence="1 3" key="1">
    <citation type="submission" date="2017-11" db="EMBL/GenBank/DDBJ databases">
        <title>The genome of Rhizophagus clarus HR1 reveals common genetic basis of auxotrophy among arbuscular mycorrhizal fungi.</title>
        <authorList>
            <person name="Kobayashi Y."/>
        </authorList>
    </citation>
    <scope>NUCLEOTIDE SEQUENCE [LARGE SCALE GENOMIC DNA]</scope>
    <source>
        <strain evidence="1 3">HR1</strain>
    </source>
</reference>
<reference evidence="2" key="2">
    <citation type="submission" date="2019-10" db="EMBL/GenBank/DDBJ databases">
        <title>Conservation and host-specific expression of non-tandemly repeated heterogenous ribosome RNA gene in arbuscular mycorrhizal fungi.</title>
        <authorList>
            <person name="Maeda T."/>
            <person name="Kobayashi Y."/>
            <person name="Nakagawa T."/>
            <person name="Ezawa T."/>
            <person name="Yamaguchi K."/>
            <person name="Bino T."/>
            <person name="Nishimoto Y."/>
            <person name="Shigenobu S."/>
            <person name="Kawaguchi M."/>
        </authorList>
    </citation>
    <scope>NUCLEOTIDE SEQUENCE</scope>
    <source>
        <strain evidence="2">HR1</strain>
    </source>
</reference>
<protein>
    <submittedName>
        <fullName evidence="1">Uncharacterized protein</fullName>
    </submittedName>
</protein>
<proteinExistence type="predicted"/>
<name>A0A2Z6SPA6_9GLOM</name>
<dbReference type="OrthoDB" id="2309667at2759"/>
<dbReference type="AlphaFoldDB" id="A0A2Z6SPA6"/>
<dbReference type="Proteomes" id="UP000247702">
    <property type="component" value="Unassembled WGS sequence"/>
</dbReference>
<gene>
    <name evidence="2" type="ORF">RCL2_002591000</name>
    <name evidence="1" type="ORF">RclHR1_08890004</name>
</gene>
<accession>A0A2Z6SPA6</accession>
<keyword evidence="3" id="KW-1185">Reference proteome</keyword>
<dbReference type="Proteomes" id="UP000615446">
    <property type="component" value="Unassembled WGS sequence"/>
</dbReference>
<evidence type="ECO:0000313" key="3">
    <source>
        <dbReference type="Proteomes" id="UP000247702"/>
    </source>
</evidence>
<evidence type="ECO:0000313" key="1">
    <source>
        <dbReference type="EMBL" id="GBC09459.1"/>
    </source>
</evidence>
<evidence type="ECO:0000313" key="2">
    <source>
        <dbReference type="EMBL" id="GES99405.1"/>
    </source>
</evidence>
<dbReference type="EMBL" id="BEXD01004302">
    <property type="protein sequence ID" value="GBC09459.1"/>
    <property type="molecule type" value="Genomic_DNA"/>
</dbReference>
<comment type="caution">
    <text evidence="1">The sequence shown here is derived from an EMBL/GenBank/DDBJ whole genome shotgun (WGS) entry which is preliminary data.</text>
</comment>
<organism evidence="1 3">
    <name type="scientific">Rhizophagus clarus</name>
    <dbReference type="NCBI Taxonomy" id="94130"/>
    <lineage>
        <taxon>Eukaryota</taxon>
        <taxon>Fungi</taxon>
        <taxon>Fungi incertae sedis</taxon>
        <taxon>Mucoromycota</taxon>
        <taxon>Glomeromycotina</taxon>
        <taxon>Glomeromycetes</taxon>
        <taxon>Glomerales</taxon>
        <taxon>Glomeraceae</taxon>
        <taxon>Rhizophagus</taxon>
    </lineage>
</organism>